<dbReference type="AlphaFoldDB" id="A0A6H5ISY6"/>
<sequence length="169" mass="19102">MKIPDGFAPVKPNSALKLNKALYGLKQFGRCWNQKFNDFVLNLGFTRSNADKCVYTGVLDNTKVYLALYVDDGIVFCKNVNTLNKIVKALEDEFPKVTSDLNYFVSMEIMRDKGSIFVKQEIYINKLLQRFRMEDAHPVKTPADPGSKLTNPTGPNDLQVPYREAVGSL</sequence>
<name>A0A6H5ISY6_9HYME</name>
<reference evidence="3 4" key="1">
    <citation type="submission" date="2020-02" db="EMBL/GenBank/DDBJ databases">
        <authorList>
            <person name="Ferguson B K."/>
        </authorList>
    </citation>
    <scope>NUCLEOTIDE SEQUENCE [LARGE SCALE GENOMIC DNA]</scope>
</reference>
<evidence type="ECO:0000313" key="3">
    <source>
        <dbReference type="EMBL" id="CAB0040519.1"/>
    </source>
</evidence>
<dbReference type="Pfam" id="PF07727">
    <property type="entry name" value="RVT_2"/>
    <property type="match status" value="1"/>
</dbReference>
<protein>
    <recommendedName>
        <fullName evidence="2">Reverse transcriptase Ty1/copia-type domain-containing protein</fullName>
    </recommendedName>
</protein>
<keyword evidence="4" id="KW-1185">Reference proteome</keyword>
<dbReference type="OrthoDB" id="7607472at2759"/>
<dbReference type="Proteomes" id="UP000479190">
    <property type="component" value="Unassembled WGS sequence"/>
</dbReference>
<organism evidence="3 4">
    <name type="scientific">Trichogramma brassicae</name>
    <dbReference type="NCBI Taxonomy" id="86971"/>
    <lineage>
        <taxon>Eukaryota</taxon>
        <taxon>Metazoa</taxon>
        <taxon>Ecdysozoa</taxon>
        <taxon>Arthropoda</taxon>
        <taxon>Hexapoda</taxon>
        <taxon>Insecta</taxon>
        <taxon>Pterygota</taxon>
        <taxon>Neoptera</taxon>
        <taxon>Endopterygota</taxon>
        <taxon>Hymenoptera</taxon>
        <taxon>Apocrita</taxon>
        <taxon>Proctotrupomorpha</taxon>
        <taxon>Chalcidoidea</taxon>
        <taxon>Trichogrammatidae</taxon>
        <taxon>Trichogramma</taxon>
    </lineage>
</organism>
<gene>
    <name evidence="3" type="ORF">TBRA_LOCUS12222</name>
</gene>
<evidence type="ECO:0000256" key="1">
    <source>
        <dbReference type="SAM" id="MobiDB-lite"/>
    </source>
</evidence>
<dbReference type="InterPro" id="IPR013103">
    <property type="entry name" value="RVT_2"/>
</dbReference>
<feature type="domain" description="Reverse transcriptase Ty1/copia-type" evidence="2">
    <location>
        <begin position="1"/>
        <end position="143"/>
    </location>
</feature>
<evidence type="ECO:0000259" key="2">
    <source>
        <dbReference type="Pfam" id="PF07727"/>
    </source>
</evidence>
<dbReference type="EMBL" id="CADCXV010001030">
    <property type="protein sequence ID" value="CAB0040519.1"/>
    <property type="molecule type" value="Genomic_DNA"/>
</dbReference>
<proteinExistence type="predicted"/>
<evidence type="ECO:0000313" key="4">
    <source>
        <dbReference type="Proteomes" id="UP000479190"/>
    </source>
</evidence>
<feature type="region of interest" description="Disordered" evidence="1">
    <location>
        <begin position="138"/>
        <end position="158"/>
    </location>
</feature>
<accession>A0A6H5ISY6</accession>